<dbReference type="InterPro" id="IPR011251">
    <property type="entry name" value="Luciferase-like_dom"/>
</dbReference>
<dbReference type="AlphaFoldDB" id="A0A0K1JS70"/>
<dbReference type="InterPro" id="IPR051260">
    <property type="entry name" value="Diverse_substr_monoxygenases"/>
</dbReference>
<evidence type="ECO:0000259" key="7">
    <source>
        <dbReference type="Pfam" id="PF00296"/>
    </source>
</evidence>
<dbReference type="Gene3D" id="3.20.20.30">
    <property type="entry name" value="Luciferase-like domain"/>
    <property type="match status" value="1"/>
</dbReference>
<reference evidence="8" key="1">
    <citation type="journal article" date="2015" name="Biotechnol. Lett.">
        <title>Isolation and characterization of an interactive culture of two Paenibacillus species with moderately thermophilic desulfurization ability.</title>
        <authorList>
            <person name="Wang J."/>
            <person name="Davaadelger B."/>
            <person name="Salazar J.K."/>
            <person name="Butler R.R.III."/>
            <person name="Pombert J.F."/>
            <person name="Kilbane J.J."/>
            <person name="Stark B.C."/>
        </authorList>
    </citation>
    <scope>NUCLEOTIDE SEQUENCE</scope>
    <source>
        <strain evidence="8">32O-Y</strain>
    </source>
</reference>
<evidence type="ECO:0000313" key="8">
    <source>
        <dbReference type="EMBL" id="AKU19410.1"/>
    </source>
</evidence>
<dbReference type="EMBL" id="KR057830">
    <property type="protein sequence ID" value="AKU19410.1"/>
    <property type="molecule type" value="Genomic_DNA"/>
</dbReference>
<dbReference type="NCBIfam" id="TIGR03860">
    <property type="entry name" value="FMN_nitrolo"/>
    <property type="match status" value="1"/>
</dbReference>
<evidence type="ECO:0000256" key="6">
    <source>
        <dbReference type="PIRSR" id="PIRSR000337-1"/>
    </source>
</evidence>
<dbReference type="GO" id="GO:0004497">
    <property type="term" value="F:monooxygenase activity"/>
    <property type="evidence" value="ECO:0007669"/>
    <property type="project" value="UniProtKB-KW"/>
</dbReference>
<feature type="binding site" evidence="6">
    <location>
        <position position="58"/>
    </location>
    <ligand>
        <name>FMN</name>
        <dbReference type="ChEBI" id="CHEBI:58210"/>
    </ligand>
</feature>
<dbReference type="GO" id="GO:0016705">
    <property type="term" value="F:oxidoreductase activity, acting on paired donors, with incorporation or reduction of molecular oxygen"/>
    <property type="evidence" value="ECO:0007669"/>
    <property type="project" value="InterPro"/>
</dbReference>
<dbReference type="InterPro" id="IPR036661">
    <property type="entry name" value="Luciferase-like_sf"/>
</dbReference>
<dbReference type="SUPFAM" id="SSF51679">
    <property type="entry name" value="Bacterial luciferase-like"/>
    <property type="match status" value="1"/>
</dbReference>
<evidence type="ECO:0000256" key="5">
    <source>
        <dbReference type="ARBA" id="ARBA00033748"/>
    </source>
</evidence>
<evidence type="ECO:0000256" key="4">
    <source>
        <dbReference type="ARBA" id="ARBA00023033"/>
    </source>
</evidence>
<organism evidence="8">
    <name type="scientific">Paenibacillus sp. 32O-Y</name>
    <dbReference type="NCBI Taxonomy" id="1695219"/>
    <lineage>
        <taxon>Bacteria</taxon>
        <taxon>Bacillati</taxon>
        <taxon>Bacillota</taxon>
        <taxon>Bacilli</taxon>
        <taxon>Bacillales</taxon>
        <taxon>Paenibacillaceae</taxon>
        <taxon>Paenibacillus</taxon>
    </lineage>
</organism>
<dbReference type="InterPro" id="IPR016215">
    <property type="entry name" value="NTA_MOA"/>
</dbReference>
<dbReference type="Pfam" id="PF00296">
    <property type="entry name" value="Bac_luciferase"/>
    <property type="match status" value="1"/>
</dbReference>
<keyword evidence="3" id="KW-0560">Oxidoreductase</keyword>
<feature type="domain" description="Luciferase-like" evidence="7">
    <location>
        <begin position="29"/>
        <end position="379"/>
    </location>
</feature>
<evidence type="ECO:0000256" key="3">
    <source>
        <dbReference type="ARBA" id="ARBA00023002"/>
    </source>
</evidence>
<name>A0A0K1JS70_9BACL</name>
<dbReference type="PIRSF" id="PIRSF000337">
    <property type="entry name" value="NTA_MOA"/>
    <property type="match status" value="1"/>
</dbReference>
<evidence type="ECO:0000256" key="1">
    <source>
        <dbReference type="ARBA" id="ARBA00022630"/>
    </source>
</evidence>
<dbReference type="PANTHER" id="PTHR30011:SF16">
    <property type="entry name" value="C2H2 FINGER DOMAIN TRANSCRIPTION FACTOR (EUROFUNG)-RELATED"/>
    <property type="match status" value="1"/>
</dbReference>
<dbReference type="PANTHER" id="PTHR30011">
    <property type="entry name" value="ALKANESULFONATE MONOOXYGENASE-RELATED"/>
    <property type="match status" value="1"/>
</dbReference>
<keyword evidence="2 6" id="KW-0288">FMN</keyword>
<keyword evidence="1 6" id="KW-0285">Flavoprotein</keyword>
<feature type="binding site" evidence="6">
    <location>
        <position position="224"/>
    </location>
    <ligand>
        <name>FMN</name>
        <dbReference type="ChEBI" id="CHEBI:58210"/>
    </ligand>
</feature>
<comment type="similarity">
    <text evidence="5">Belongs to the NtaA/SnaA/DszA monooxygenase family.</text>
</comment>
<keyword evidence="4" id="KW-0503">Monooxygenase</keyword>
<evidence type="ECO:0000256" key="2">
    <source>
        <dbReference type="ARBA" id="ARBA00022643"/>
    </source>
</evidence>
<sequence>MNKRKSQLHLTVSVQGAGYHPGSWRHPKAEAEKLHESAYFYRLAQTAERGKFDLLFLDHTSIGEHLRAAGREPGLLLEPFTLLGALASITKHIGLGAAISTSVMEPFAAARQLAVLDHLSGGRTAWLASTVEHLGPKRRLGGPPELSGRELIERQQEFVEVAGRLWDSWEEGAVVIDREQGRYIDSDKVHLIHHVGKHFSVRGPLSIPRPPQGHPVRIGLCSTSDNWQEPDFDSIDILFSSQSFIGDAAHAYARVKKRSSLLGRSPDKLKVLTTVLPILGETEEKAGKIASEFRELIEPEAGLAILSDLLNSDLTGYPVDGPLPDIPGLSKAIKAAGLEGLSLRELSRRILELKGTKVFVGTPEQLADWMEAWYHDYGSDGFHIQPSVLPSGLEEFVEQVIPILQHRGLFRTEYTGKTLRDHLGLPIPKNGRLRKEG</sequence>
<protein>
    <recommendedName>
        <fullName evidence="7">Luciferase-like domain-containing protein</fullName>
    </recommendedName>
</protein>
<proteinExistence type="inferred from homology"/>
<accession>A0A0K1JS70</accession>